<dbReference type="GO" id="GO:0043165">
    <property type="term" value="P:Gram-negative-bacterium-type cell outer membrane assembly"/>
    <property type="evidence" value="ECO:0007669"/>
    <property type="project" value="UniProtKB-UniRule"/>
</dbReference>
<evidence type="ECO:0000313" key="11">
    <source>
        <dbReference type="EMBL" id="AXK82265.1"/>
    </source>
</evidence>
<evidence type="ECO:0000313" key="12">
    <source>
        <dbReference type="Proteomes" id="UP000254889"/>
    </source>
</evidence>
<keyword evidence="6 8" id="KW-0472">Membrane</keyword>
<keyword evidence="12" id="KW-1185">Reference proteome</keyword>
<dbReference type="Gene3D" id="2.40.160.50">
    <property type="entry name" value="membrane protein fhac: a member of the omp85/tpsb transporter family"/>
    <property type="match status" value="1"/>
</dbReference>
<dbReference type="PIRSF" id="PIRSF006076">
    <property type="entry name" value="OM_assembly_OMP85"/>
    <property type="match status" value="1"/>
</dbReference>
<keyword evidence="4 8" id="KW-0732">Signal</keyword>
<sequence>MRLCISPLQWLAVCLLLAVGLIGVLRPQAAVAQTIKSIIVQGNRRVEADTVRSYFHPGAGGRLGPVEIDEGLKGLYASGLFADVQVNKAGGRLFITVVENPVINRVAFEGNKKAKDDQLKAEVQSKPRGTLSKPTVQADVQRIIEIYHRSGRFDISVNPKIIELPNNRVDLVFEIKEGEKTGVKEIRFAGNKAFSSGRLKDVIKTAESNWFSFMQTTDIYDPDRLEADRDLLRRFYLKYGYADVRIVSTVGEYDPAKKGFIITFTVDEGAQYKVGTVNIVSNVQAIDAALLRSRLKLSSGSVYNADLVEKSVEGMTIEAAKRGFAFASVRPHGDRHAETRTIDLAFTVEEGARAYIERINIRGNTRTRDYVIRREFDIAEGDAYNRALVDRAERRLKNLGYFKTVKLSNEPGSGPDRVVINVDVEEMATGEFSISGGYSTSDGVVGEVSVADRNLMGRGQYAKASVTYGENTRGVDLSFIEPYLLGYRMSGSVGLYFRQTEATSTVSYGTKSYGTNLSLGLSLTEEIAFQPRYSLYWQEITLASEYNNCVNSANAIVNGGTGVKPGDSCYSDGEASIAIRKELANGPVTVSSVGYTVSYNALDNVKMPTSGLYAEIKQDLAGVGGDVNFIRTQAEARNYYEVFPDVVSVMKVQGGTIASWGGKDLRMLDHFQMGPNLVRGFASNGIGPRDVTAGTNNDALGGSMYWGASMEAQTPLHFLPKEIGIKLAAFADAGSVWGYKGPTSWSVTGETVQVGLDSPSMIRSSVGVGLLWDSPLGPLRFDLAYPITKYCAKQTNGGEVCDSTQIFRFSGGTKF</sequence>
<evidence type="ECO:0000256" key="6">
    <source>
        <dbReference type="ARBA" id="ARBA00023136"/>
    </source>
</evidence>
<feature type="domain" description="POTRA" evidence="10">
    <location>
        <begin position="101"/>
        <end position="178"/>
    </location>
</feature>
<keyword evidence="3 8" id="KW-0812">Transmembrane</keyword>
<dbReference type="Gene3D" id="3.10.20.310">
    <property type="entry name" value="membrane protein fhac"/>
    <property type="match status" value="5"/>
</dbReference>
<dbReference type="RefSeq" id="WP_115692644.1">
    <property type="nucleotide sequence ID" value="NZ_CP031417.1"/>
</dbReference>
<dbReference type="InterPro" id="IPR034746">
    <property type="entry name" value="POTRA"/>
</dbReference>
<gene>
    <name evidence="8 11" type="primary">bamA</name>
    <name evidence="11" type="ORF">DW352_18095</name>
</gene>
<dbReference type="InterPro" id="IPR000184">
    <property type="entry name" value="Bac_surfAg_D15"/>
</dbReference>
<dbReference type="PROSITE" id="PS51779">
    <property type="entry name" value="POTRA"/>
    <property type="match status" value="3"/>
</dbReference>
<comment type="subcellular location">
    <subcellularLocation>
        <location evidence="8">Cell outer membrane</location>
    </subcellularLocation>
    <subcellularLocation>
        <location evidence="1">Membrane</location>
    </subcellularLocation>
</comment>
<dbReference type="EMBL" id="CP031417">
    <property type="protein sequence ID" value="AXK82265.1"/>
    <property type="molecule type" value="Genomic_DNA"/>
</dbReference>
<evidence type="ECO:0000256" key="4">
    <source>
        <dbReference type="ARBA" id="ARBA00022729"/>
    </source>
</evidence>
<evidence type="ECO:0000256" key="1">
    <source>
        <dbReference type="ARBA" id="ARBA00004370"/>
    </source>
</evidence>
<keyword evidence="5 8" id="KW-0677">Repeat</keyword>
<dbReference type="InterPro" id="IPR039910">
    <property type="entry name" value="D15-like"/>
</dbReference>
<keyword evidence="2 8" id="KW-1134">Transmembrane beta strand</keyword>
<protein>
    <recommendedName>
        <fullName evidence="8 9">Outer membrane protein assembly factor BamA</fullName>
    </recommendedName>
</protein>
<feature type="domain" description="POTRA" evidence="10">
    <location>
        <begin position="181"/>
        <end position="269"/>
    </location>
</feature>
<dbReference type="OrthoDB" id="9803054at2"/>
<evidence type="ECO:0000256" key="3">
    <source>
        <dbReference type="ARBA" id="ARBA00022692"/>
    </source>
</evidence>
<keyword evidence="7 8" id="KW-0998">Cell outer membrane</keyword>
<evidence type="ECO:0000256" key="2">
    <source>
        <dbReference type="ARBA" id="ARBA00022452"/>
    </source>
</evidence>
<dbReference type="PANTHER" id="PTHR12815:SF23">
    <property type="entry name" value="OUTER MEMBRANE PROTEIN ASSEMBLY FACTOR BAMA"/>
    <property type="match status" value="1"/>
</dbReference>
<dbReference type="NCBIfam" id="TIGR03303">
    <property type="entry name" value="OM_YaeT"/>
    <property type="match status" value="1"/>
</dbReference>
<evidence type="ECO:0000256" key="9">
    <source>
        <dbReference type="NCBIfam" id="TIGR03303"/>
    </source>
</evidence>
<dbReference type="InterPro" id="IPR010827">
    <property type="entry name" value="BamA/TamA_POTRA"/>
</dbReference>
<comment type="similarity">
    <text evidence="8">Belongs to the BamA family.</text>
</comment>
<feature type="domain" description="POTRA" evidence="10">
    <location>
        <begin position="354"/>
        <end position="427"/>
    </location>
</feature>
<reference evidence="11 12" key="1">
    <citation type="submission" date="2018-07" db="EMBL/GenBank/DDBJ databases">
        <authorList>
            <person name="Quirk P.G."/>
            <person name="Krulwich T.A."/>
        </authorList>
    </citation>
    <scope>NUCLEOTIDE SEQUENCE [LARGE SCALE GENOMIC DNA]</scope>
    <source>
        <strain evidence="11 12">CC-BB4</strain>
    </source>
</reference>
<organism evidence="11 12">
    <name type="scientific">Pseudolabrys taiwanensis</name>
    <dbReference type="NCBI Taxonomy" id="331696"/>
    <lineage>
        <taxon>Bacteria</taxon>
        <taxon>Pseudomonadati</taxon>
        <taxon>Pseudomonadota</taxon>
        <taxon>Alphaproteobacteria</taxon>
        <taxon>Hyphomicrobiales</taxon>
        <taxon>Xanthobacteraceae</taxon>
        <taxon>Pseudolabrys</taxon>
    </lineage>
</organism>
<name>A0A345ZZB8_9HYPH</name>
<proteinExistence type="inferred from homology"/>
<dbReference type="Pfam" id="PF07244">
    <property type="entry name" value="POTRA"/>
    <property type="match status" value="4"/>
</dbReference>
<dbReference type="PANTHER" id="PTHR12815">
    <property type="entry name" value="SORTING AND ASSEMBLY MACHINERY SAMM50 PROTEIN FAMILY MEMBER"/>
    <property type="match status" value="1"/>
</dbReference>
<dbReference type="AlphaFoldDB" id="A0A345ZZB8"/>
<evidence type="ECO:0000256" key="8">
    <source>
        <dbReference type="HAMAP-Rule" id="MF_01430"/>
    </source>
</evidence>
<comment type="function">
    <text evidence="8">Part of the outer membrane protein assembly complex, which is involved in assembly and insertion of beta-barrel proteins into the outer membrane.</text>
</comment>
<dbReference type="Pfam" id="PF01103">
    <property type="entry name" value="Omp85"/>
    <property type="match status" value="1"/>
</dbReference>
<evidence type="ECO:0000259" key="10">
    <source>
        <dbReference type="PROSITE" id="PS51779"/>
    </source>
</evidence>
<accession>A0A345ZZB8</accession>
<dbReference type="Proteomes" id="UP000254889">
    <property type="component" value="Chromosome"/>
</dbReference>
<dbReference type="GO" id="GO:0009279">
    <property type="term" value="C:cell outer membrane"/>
    <property type="evidence" value="ECO:0007669"/>
    <property type="project" value="UniProtKB-SubCell"/>
</dbReference>
<dbReference type="InterPro" id="IPR023707">
    <property type="entry name" value="OM_assembly_BamA"/>
</dbReference>
<dbReference type="GO" id="GO:0051205">
    <property type="term" value="P:protein insertion into membrane"/>
    <property type="evidence" value="ECO:0007669"/>
    <property type="project" value="UniProtKB-UniRule"/>
</dbReference>
<evidence type="ECO:0000256" key="7">
    <source>
        <dbReference type="ARBA" id="ARBA00023237"/>
    </source>
</evidence>
<dbReference type="KEGG" id="ptaw:DW352_18095"/>
<dbReference type="HAMAP" id="MF_01430">
    <property type="entry name" value="OM_assembly_BamA"/>
    <property type="match status" value="1"/>
</dbReference>
<comment type="subunit">
    <text evidence="8">Part of the Bam complex.</text>
</comment>
<evidence type="ECO:0000256" key="5">
    <source>
        <dbReference type="ARBA" id="ARBA00022737"/>
    </source>
</evidence>